<dbReference type="EMBL" id="NAJQ01000150">
    <property type="protein sequence ID" value="TKA76919.1"/>
    <property type="molecule type" value="Genomic_DNA"/>
</dbReference>
<proteinExistence type="predicted"/>
<evidence type="ECO:0000256" key="4">
    <source>
        <dbReference type="ARBA" id="ARBA00023136"/>
    </source>
</evidence>
<dbReference type="GO" id="GO:0072659">
    <property type="term" value="P:protein localization to plasma membrane"/>
    <property type="evidence" value="ECO:0007669"/>
    <property type="project" value="TreeGrafter"/>
</dbReference>
<sequence length="168" mass="18153">MADTRNLINMVMRGLALLWTILVMSLTGNMIQQWNRGNSGVINYDLFVSIFGLLSLLYLLPATIKESLAFHPLLPLVLDVLNCIFWFCGAVATAAKLGVHSCSNQGYLDSNYVAAGSSKRCHEGQAATAFLFFGFFAFLVSTVLSGLGTRGGADTRPGIRRGPAMSQV</sequence>
<keyword evidence="4 6" id="KW-0472">Membrane</keyword>
<dbReference type="GO" id="GO:0005886">
    <property type="term" value="C:plasma membrane"/>
    <property type="evidence" value="ECO:0007669"/>
    <property type="project" value="TreeGrafter"/>
</dbReference>
<keyword evidence="9" id="KW-1185">Reference proteome</keyword>
<evidence type="ECO:0000256" key="5">
    <source>
        <dbReference type="SAM" id="MobiDB-lite"/>
    </source>
</evidence>
<feature type="transmembrane region" description="Helical" evidence="6">
    <location>
        <begin position="126"/>
        <end position="147"/>
    </location>
</feature>
<evidence type="ECO:0000256" key="3">
    <source>
        <dbReference type="ARBA" id="ARBA00022989"/>
    </source>
</evidence>
<dbReference type="Proteomes" id="UP000309340">
    <property type="component" value="Unassembled WGS sequence"/>
</dbReference>
<evidence type="ECO:0000256" key="6">
    <source>
        <dbReference type="SAM" id="Phobius"/>
    </source>
</evidence>
<dbReference type="GO" id="GO:0032126">
    <property type="term" value="C:eisosome"/>
    <property type="evidence" value="ECO:0007669"/>
    <property type="project" value="TreeGrafter"/>
</dbReference>
<dbReference type="OrthoDB" id="5423111at2759"/>
<evidence type="ECO:0000256" key="2">
    <source>
        <dbReference type="ARBA" id="ARBA00022692"/>
    </source>
</evidence>
<dbReference type="PANTHER" id="PTHR28165">
    <property type="entry name" value="NON-CLASSICAL EXPORT PROTEIN 2-RELATED"/>
    <property type="match status" value="1"/>
</dbReference>
<evidence type="ECO:0000259" key="7">
    <source>
        <dbReference type="Pfam" id="PF01284"/>
    </source>
</evidence>
<dbReference type="Pfam" id="PF01284">
    <property type="entry name" value="MARVEL"/>
    <property type="match status" value="1"/>
</dbReference>
<protein>
    <recommendedName>
        <fullName evidence="7">MARVEL domain-containing protein</fullName>
    </recommendedName>
</protein>
<feature type="transmembrane region" description="Helical" evidence="6">
    <location>
        <begin position="46"/>
        <end position="64"/>
    </location>
</feature>
<evidence type="ECO:0000313" key="8">
    <source>
        <dbReference type="EMBL" id="TKA76919.1"/>
    </source>
</evidence>
<dbReference type="STRING" id="329884.A0A4V5NIH7"/>
<evidence type="ECO:0000313" key="9">
    <source>
        <dbReference type="Proteomes" id="UP000309340"/>
    </source>
</evidence>
<gene>
    <name evidence="8" type="ORF">B0A55_03105</name>
</gene>
<dbReference type="GO" id="GO:0070941">
    <property type="term" value="P:eisosome assembly"/>
    <property type="evidence" value="ECO:0007669"/>
    <property type="project" value="TreeGrafter"/>
</dbReference>
<feature type="transmembrane region" description="Helical" evidence="6">
    <location>
        <begin position="76"/>
        <end position="95"/>
    </location>
</feature>
<dbReference type="AlphaFoldDB" id="A0A4V5NIH7"/>
<comment type="caution">
    <text evidence="8">The sequence shown here is derived from an EMBL/GenBank/DDBJ whole genome shotgun (WGS) entry which is preliminary data.</text>
</comment>
<organism evidence="8 9">
    <name type="scientific">Friedmanniomyces simplex</name>
    <dbReference type="NCBI Taxonomy" id="329884"/>
    <lineage>
        <taxon>Eukaryota</taxon>
        <taxon>Fungi</taxon>
        <taxon>Dikarya</taxon>
        <taxon>Ascomycota</taxon>
        <taxon>Pezizomycotina</taxon>
        <taxon>Dothideomycetes</taxon>
        <taxon>Dothideomycetidae</taxon>
        <taxon>Mycosphaerellales</taxon>
        <taxon>Teratosphaeriaceae</taxon>
        <taxon>Friedmanniomyces</taxon>
    </lineage>
</organism>
<dbReference type="InterPro" id="IPR052649">
    <property type="entry name" value="NCE102-like"/>
</dbReference>
<reference evidence="8 9" key="1">
    <citation type="submission" date="2017-03" db="EMBL/GenBank/DDBJ databases">
        <title>Genomes of endolithic fungi from Antarctica.</title>
        <authorList>
            <person name="Coleine C."/>
            <person name="Masonjones S."/>
            <person name="Stajich J.E."/>
        </authorList>
    </citation>
    <scope>NUCLEOTIDE SEQUENCE [LARGE SCALE GENOMIC DNA]</scope>
    <source>
        <strain evidence="8 9">CCFEE 5184</strain>
    </source>
</reference>
<feature type="domain" description="MARVEL" evidence="7">
    <location>
        <begin position="9"/>
        <end position="144"/>
    </location>
</feature>
<dbReference type="PANTHER" id="PTHR28165:SF1">
    <property type="entry name" value="NON-CLASSICAL EXPORT PROTEIN 2-RELATED"/>
    <property type="match status" value="1"/>
</dbReference>
<feature type="region of interest" description="Disordered" evidence="5">
    <location>
        <begin position="148"/>
        <end position="168"/>
    </location>
</feature>
<comment type="subcellular location">
    <subcellularLocation>
        <location evidence="1">Membrane</location>
        <topology evidence="1">Multi-pass membrane protein</topology>
    </subcellularLocation>
</comment>
<keyword evidence="3 6" id="KW-1133">Transmembrane helix</keyword>
<evidence type="ECO:0000256" key="1">
    <source>
        <dbReference type="ARBA" id="ARBA00004141"/>
    </source>
</evidence>
<keyword evidence="2 6" id="KW-0812">Transmembrane</keyword>
<dbReference type="InterPro" id="IPR008253">
    <property type="entry name" value="Marvel"/>
</dbReference>
<accession>A0A4V5NIH7</accession>
<name>A0A4V5NIH7_9PEZI</name>